<evidence type="ECO:0000313" key="3">
    <source>
        <dbReference type="EMBL" id="QHU31832.1"/>
    </source>
</evidence>
<keyword evidence="2" id="KW-1133">Transmembrane helix</keyword>
<dbReference type="AlphaFoldDB" id="A0A6C0LRB1"/>
<feature type="region of interest" description="Disordered" evidence="1">
    <location>
        <begin position="271"/>
        <end position="307"/>
    </location>
</feature>
<accession>A0A6C0LRB1</accession>
<keyword evidence="2" id="KW-0472">Membrane</keyword>
<evidence type="ECO:0000256" key="2">
    <source>
        <dbReference type="SAM" id="Phobius"/>
    </source>
</evidence>
<feature type="transmembrane region" description="Helical" evidence="2">
    <location>
        <begin position="315"/>
        <end position="334"/>
    </location>
</feature>
<proteinExistence type="predicted"/>
<protein>
    <submittedName>
        <fullName evidence="3">Uncharacterized protein</fullName>
    </submittedName>
</protein>
<reference evidence="3" key="1">
    <citation type="journal article" date="2020" name="Nature">
        <title>Giant virus diversity and host interactions through global metagenomics.</title>
        <authorList>
            <person name="Schulz F."/>
            <person name="Roux S."/>
            <person name="Paez-Espino D."/>
            <person name="Jungbluth S."/>
            <person name="Walsh D.A."/>
            <person name="Denef V.J."/>
            <person name="McMahon K.D."/>
            <person name="Konstantinidis K.T."/>
            <person name="Eloe-Fadrosh E.A."/>
            <person name="Kyrpides N.C."/>
            <person name="Woyke T."/>
        </authorList>
    </citation>
    <scope>NUCLEOTIDE SEQUENCE</scope>
    <source>
        <strain evidence="3">GVMAG-M-3300027963-41</strain>
    </source>
</reference>
<dbReference type="EMBL" id="MN740533">
    <property type="protein sequence ID" value="QHU31832.1"/>
    <property type="molecule type" value="Genomic_DNA"/>
</dbReference>
<keyword evidence="2" id="KW-0812">Transmembrane</keyword>
<name>A0A6C0LRB1_9ZZZZ</name>
<organism evidence="3">
    <name type="scientific">viral metagenome</name>
    <dbReference type="NCBI Taxonomy" id="1070528"/>
    <lineage>
        <taxon>unclassified sequences</taxon>
        <taxon>metagenomes</taxon>
        <taxon>organismal metagenomes</taxon>
    </lineage>
</organism>
<sequence length="336" mass="36630">MSATTRETGLGALGPYYDYSNEMLYPSEIGIRRDGDIGSGPGQIYRNVAGVQYYVDTMAFGTPTKSIMGNGVDFPQSPLGLNYFFNTGQRCSNGADMYQFMSTIPSGLPGDMGKGLKATLGANLQGLAPGALQDSFEAMNPIPVFNAVMGTGYAKCKLMEAPVGNADGKLSSRFLKPIYNADPTGSDDPPIEVPNVWVEPVADKVYYKPATGRWVNDPFKGYQWVKNDGSTYVPKGPQPHMRRWVFDKWISQDEYNWTQSVLKRNGRLYTSADIPDQNTRPDPPIPQQPSANQQKAALQDKGTEGFSENLDSSQIGAGILFAGLFLGLVAFTAVRK</sequence>
<evidence type="ECO:0000256" key="1">
    <source>
        <dbReference type="SAM" id="MobiDB-lite"/>
    </source>
</evidence>